<accession>A0A4R5VE51</accession>
<dbReference type="Proteomes" id="UP000295301">
    <property type="component" value="Unassembled WGS sequence"/>
</dbReference>
<name>A0A4R5VE51_9RHOB</name>
<comment type="caution">
    <text evidence="4">The sequence shown here is derived from an EMBL/GenBank/DDBJ whole genome shotgun (WGS) entry which is preliminary data.</text>
</comment>
<dbReference type="InterPro" id="IPR015995">
    <property type="entry name" value="MlrC_N"/>
</dbReference>
<keyword evidence="1" id="KW-0645">Protease</keyword>
<comment type="similarity">
    <text evidence="1">Belongs to the peptidase M81 family.</text>
</comment>
<dbReference type="OrthoDB" id="9782658at2"/>
<dbReference type="GO" id="GO:0008237">
    <property type="term" value="F:metallopeptidase activity"/>
    <property type="evidence" value="ECO:0007669"/>
    <property type="project" value="UniProtKB-KW"/>
</dbReference>
<keyword evidence="1" id="KW-0479">Metal-binding</keyword>
<organism evidence="4 5">
    <name type="scientific">Antarcticimicrobium luteum</name>
    <dbReference type="NCBI Taxonomy" id="2547397"/>
    <lineage>
        <taxon>Bacteria</taxon>
        <taxon>Pseudomonadati</taxon>
        <taxon>Pseudomonadota</taxon>
        <taxon>Alphaproteobacteria</taxon>
        <taxon>Rhodobacterales</taxon>
        <taxon>Paracoccaceae</taxon>
        <taxon>Antarcticimicrobium</taxon>
    </lineage>
</organism>
<evidence type="ECO:0000259" key="2">
    <source>
        <dbReference type="Pfam" id="PF07171"/>
    </source>
</evidence>
<evidence type="ECO:0000313" key="5">
    <source>
        <dbReference type="Proteomes" id="UP000295301"/>
    </source>
</evidence>
<reference evidence="4 5" key="1">
    <citation type="submission" date="2019-03" db="EMBL/GenBank/DDBJ databases">
        <title>Ruegeria lutea sp. nov., a novel strain, isolated from marine sediment, the Masan Bay, South Korea.</title>
        <authorList>
            <person name="Kim J."/>
            <person name="Kim D.-Y."/>
            <person name="Lee S.-S."/>
        </authorList>
    </citation>
    <scope>NUCLEOTIDE SEQUENCE [LARGE SCALE GENOMIC DNA]</scope>
    <source>
        <strain evidence="4 5">318-1</strain>
    </source>
</reference>
<keyword evidence="5" id="KW-1185">Reference proteome</keyword>
<dbReference type="AlphaFoldDB" id="A0A4R5VE51"/>
<dbReference type="EMBL" id="SMUV01000054">
    <property type="protein sequence ID" value="TDK50674.1"/>
    <property type="molecule type" value="Genomic_DNA"/>
</dbReference>
<evidence type="ECO:0000256" key="1">
    <source>
        <dbReference type="PIRNR" id="PIRNR012702"/>
    </source>
</evidence>
<sequence>MTRIAIAGLQHETNTFAPDETTLSDFQRQGAWPALTRGADIFQVFDGLNIPIAGFIDTCDHDMIPILWAMAEPGGYVTDEAFDTITGEIVEGIVAARPDAAYLDLHGAMVTRRYPDAEAEILNRIRQAMGPDFPIAVSLDLHGNLSPAFFEAATVVTIYRTYPHTDFARTGARAAELLDRAMAAPLFGAYRQGNYLTPITAQTTEFSPAKDLYAALDTRGAVSLDLALGFPPADIPDCGPSIFAYAETQEAADAAADATAAHLAEVEPQFDARLLPAAEAVARAMATPGPVVIADPQDNPGAGGTGDTTGILRALIDAQAPDAVLSMLQDPETAAAAHAAGIGARIAVRLGGGHRQYSEPLEVDVIVETLSDGKFRCSGPSFGGSEADLGPIAGLRIAGTGIRVVVGTVRAQNLDQEFFRVAGIEPSEHSIICVKSAVHFMADYKRITQNILFAVAPGANPCDLPSLPFTRLRPGLRLDAA</sequence>
<feature type="domain" description="Microcystin LR degradation protein MlrC N-terminal" evidence="3">
    <location>
        <begin position="3"/>
        <end position="285"/>
    </location>
</feature>
<dbReference type="Pfam" id="PF07171">
    <property type="entry name" value="MlrC_C"/>
    <property type="match status" value="1"/>
</dbReference>
<evidence type="ECO:0000259" key="3">
    <source>
        <dbReference type="Pfam" id="PF07364"/>
    </source>
</evidence>
<dbReference type="GO" id="GO:0006508">
    <property type="term" value="P:proteolysis"/>
    <property type="evidence" value="ECO:0007669"/>
    <property type="project" value="UniProtKB-KW"/>
</dbReference>
<dbReference type="PIRSF" id="PIRSF012702">
    <property type="entry name" value="UCP012702"/>
    <property type="match status" value="1"/>
</dbReference>
<keyword evidence="1" id="KW-0378">Hydrolase</keyword>
<proteinExistence type="inferred from homology"/>
<dbReference type="InterPro" id="IPR009197">
    <property type="entry name" value="MlrC"/>
</dbReference>
<dbReference type="Pfam" id="PF07364">
    <property type="entry name" value="DUF1485"/>
    <property type="match status" value="1"/>
</dbReference>
<dbReference type="RefSeq" id="WP_133358754.1">
    <property type="nucleotide sequence ID" value="NZ_SMUV01000054.1"/>
</dbReference>
<evidence type="ECO:0000313" key="4">
    <source>
        <dbReference type="EMBL" id="TDK50674.1"/>
    </source>
</evidence>
<comment type="cofactor">
    <cofactor evidence="1">
        <name>Zn(2+)</name>
        <dbReference type="ChEBI" id="CHEBI:29105"/>
    </cofactor>
    <text evidence="1">Binds 1 zinc ion per subunit.</text>
</comment>
<feature type="domain" description="Microcystin LR degradation protein MlrC C-terminal" evidence="2">
    <location>
        <begin position="293"/>
        <end position="471"/>
    </location>
</feature>
<protein>
    <recommendedName>
        <fullName evidence="1">Microcystinase C</fullName>
        <shortName evidence="1">MlrC</shortName>
    </recommendedName>
</protein>
<gene>
    <name evidence="4" type="ORF">E1832_05615</name>
</gene>
<dbReference type="GO" id="GO:0046872">
    <property type="term" value="F:metal ion binding"/>
    <property type="evidence" value="ECO:0007669"/>
    <property type="project" value="UniProtKB-KW"/>
</dbReference>
<keyword evidence="1" id="KW-0482">Metalloprotease</keyword>
<dbReference type="InterPro" id="IPR010799">
    <property type="entry name" value="MlrC_C"/>
</dbReference>
<comment type="function">
    <text evidence="1">Involved in peptidolytic degradation of cyclic heptapeptide hepatotoxin microcystin (MC).</text>
</comment>